<accession>A0AAD8C3U0</accession>
<dbReference type="EMBL" id="JASAOG010000015">
    <property type="protein sequence ID" value="KAK0064965.1"/>
    <property type="molecule type" value="Genomic_DNA"/>
</dbReference>
<evidence type="ECO:0000313" key="4">
    <source>
        <dbReference type="Proteomes" id="UP001233172"/>
    </source>
</evidence>
<dbReference type="AlphaFoldDB" id="A0AAD8C3U0"/>
<feature type="non-terminal residue" evidence="3">
    <location>
        <position position="1"/>
    </location>
</feature>
<dbReference type="Proteomes" id="UP001233172">
    <property type="component" value="Unassembled WGS sequence"/>
</dbReference>
<feature type="region of interest" description="Disordered" evidence="1">
    <location>
        <begin position="91"/>
        <end position="123"/>
    </location>
</feature>
<protein>
    <submittedName>
        <fullName evidence="3">Platelet endothelial aggregation receptor 1</fullName>
    </submittedName>
</protein>
<proteinExistence type="predicted"/>
<keyword evidence="4" id="KW-1185">Reference proteome</keyword>
<comment type="caution">
    <text evidence="3">The sequence shown here is derived from an EMBL/GenBank/DDBJ whole genome shotgun (WGS) entry which is preliminary data.</text>
</comment>
<keyword evidence="2" id="KW-0812">Transmembrane</keyword>
<gene>
    <name evidence="3" type="ORF">Bpfe_005523</name>
</gene>
<feature type="region of interest" description="Disordered" evidence="1">
    <location>
        <begin position="143"/>
        <end position="174"/>
    </location>
</feature>
<feature type="compositionally biased region" description="Polar residues" evidence="1">
    <location>
        <begin position="91"/>
        <end position="106"/>
    </location>
</feature>
<reference evidence="3" key="1">
    <citation type="journal article" date="2023" name="PLoS Negl. Trop. Dis.">
        <title>A genome sequence for Biomphalaria pfeifferi, the major vector snail for the human-infecting parasite Schistosoma mansoni.</title>
        <authorList>
            <person name="Bu L."/>
            <person name="Lu L."/>
            <person name="Laidemitt M.R."/>
            <person name="Zhang S.M."/>
            <person name="Mutuku M."/>
            <person name="Mkoji G."/>
            <person name="Steinauer M."/>
            <person name="Loker E.S."/>
        </authorList>
    </citation>
    <scope>NUCLEOTIDE SEQUENCE</scope>
    <source>
        <strain evidence="3">KasaAsao</strain>
    </source>
</reference>
<keyword evidence="2" id="KW-1133">Transmembrane helix</keyword>
<name>A0AAD8C3U0_BIOPF</name>
<sequence>CAPGTYGMNCQQNCSDNCFNRTCNSVTGECDSGCNGYSNPPECTTPLNEHESSSMTFEAGIGVGIAVGAGVIVIILVVVLLIYRYYSATSNTRQERAPNQGTQPRGQNIKHNEETQIKHQGRELANYNELRQTKEYQHAYEETNISDTDTGYDESDSSSKCNSQDSTYDTIDKY</sequence>
<keyword evidence="2" id="KW-0472">Membrane</keyword>
<keyword evidence="3" id="KW-0675">Receptor</keyword>
<reference evidence="3" key="2">
    <citation type="submission" date="2023-04" db="EMBL/GenBank/DDBJ databases">
        <authorList>
            <person name="Bu L."/>
            <person name="Lu L."/>
            <person name="Laidemitt M.R."/>
            <person name="Zhang S.M."/>
            <person name="Mutuku M."/>
            <person name="Mkoji G."/>
            <person name="Steinauer M."/>
            <person name="Loker E.S."/>
        </authorList>
    </citation>
    <scope>NUCLEOTIDE SEQUENCE</scope>
    <source>
        <strain evidence="3">KasaAsao</strain>
        <tissue evidence="3">Whole Snail</tissue>
    </source>
</reference>
<feature type="compositionally biased region" description="Basic and acidic residues" evidence="1">
    <location>
        <begin position="110"/>
        <end position="122"/>
    </location>
</feature>
<evidence type="ECO:0000256" key="2">
    <source>
        <dbReference type="SAM" id="Phobius"/>
    </source>
</evidence>
<evidence type="ECO:0000256" key="1">
    <source>
        <dbReference type="SAM" id="MobiDB-lite"/>
    </source>
</evidence>
<evidence type="ECO:0000313" key="3">
    <source>
        <dbReference type="EMBL" id="KAK0064965.1"/>
    </source>
</evidence>
<feature type="transmembrane region" description="Helical" evidence="2">
    <location>
        <begin position="61"/>
        <end position="86"/>
    </location>
</feature>
<organism evidence="3 4">
    <name type="scientific">Biomphalaria pfeifferi</name>
    <name type="common">Bloodfluke planorb</name>
    <name type="synonym">Freshwater snail</name>
    <dbReference type="NCBI Taxonomy" id="112525"/>
    <lineage>
        <taxon>Eukaryota</taxon>
        <taxon>Metazoa</taxon>
        <taxon>Spiralia</taxon>
        <taxon>Lophotrochozoa</taxon>
        <taxon>Mollusca</taxon>
        <taxon>Gastropoda</taxon>
        <taxon>Heterobranchia</taxon>
        <taxon>Euthyneura</taxon>
        <taxon>Panpulmonata</taxon>
        <taxon>Hygrophila</taxon>
        <taxon>Lymnaeoidea</taxon>
        <taxon>Planorbidae</taxon>
        <taxon>Biomphalaria</taxon>
    </lineage>
</organism>